<gene>
    <name evidence="3 4" type="primary">ispD</name>
    <name evidence="4" type="ORF">ACFPM7_07425</name>
</gene>
<keyword evidence="1 3" id="KW-0808">Transferase</keyword>
<evidence type="ECO:0000256" key="2">
    <source>
        <dbReference type="ARBA" id="ARBA00022695"/>
    </source>
</evidence>
<dbReference type="Proteomes" id="UP001596157">
    <property type="component" value="Unassembled WGS sequence"/>
</dbReference>
<dbReference type="HAMAP" id="MF_00108">
    <property type="entry name" value="IspD"/>
    <property type="match status" value="1"/>
</dbReference>
<sequence>MAQLNAAVALVPAAGRGERLGFGIPKALVPVRGAPLLLHAVRGLLSAGRVRHVVVAAPAEALEQVSSLLSGLPVDVVAGGSDRTESVGLALRHALAVVPGARIALVHDAARAFTPPEVVARVVDAVAAGARAVVPVLPMADTVKLVDADGVVLGTPDRAALRVVQTPQGFDVETLVTAHRSGLSATDDAGLVEALGVPVNTVDGHPNAMKVTTPHDLAVAEKVLVEGL</sequence>
<dbReference type="EC" id="2.7.7.60" evidence="3"/>
<dbReference type="InterPro" id="IPR050088">
    <property type="entry name" value="IspD/TarI_cytidylyltransf_bact"/>
</dbReference>
<reference evidence="5" key="1">
    <citation type="journal article" date="2019" name="Int. J. Syst. Evol. Microbiol.">
        <title>The Global Catalogue of Microorganisms (GCM) 10K type strain sequencing project: providing services to taxonomists for standard genome sequencing and annotation.</title>
        <authorList>
            <consortium name="The Broad Institute Genomics Platform"/>
            <consortium name="The Broad Institute Genome Sequencing Center for Infectious Disease"/>
            <person name="Wu L."/>
            <person name="Ma J."/>
        </authorList>
    </citation>
    <scope>NUCLEOTIDE SEQUENCE [LARGE SCALE GENOMIC DNA]</scope>
    <source>
        <strain evidence="5">CCUG 59778</strain>
    </source>
</reference>
<protein>
    <recommendedName>
        <fullName evidence="3">2-C-methyl-D-erythritol 4-phosphate cytidylyltransferase</fullName>
        <ecNumber evidence="3">2.7.7.60</ecNumber>
    </recommendedName>
    <alternativeName>
        <fullName evidence="3">4-diphosphocytidyl-2C-methyl-D-erythritol synthase</fullName>
    </alternativeName>
    <alternativeName>
        <fullName evidence="3">MEP cytidylyltransferase</fullName>
        <shortName evidence="3">MCT</shortName>
    </alternativeName>
</protein>
<accession>A0ABW0EKM7</accession>
<dbReference type="InterPro" id="IPR034683">
    <property type="entry name" value="IspD/TarI"/>
</dbReference>
<comment type="function">
    <text evidence="3">Catalyzes the formation of 4-diphosphocytidyl-2-C-methyl-D-erythritol from CTP and 2-C-methyl-D-erythritol 4-phosphate (MEP).</text>
</comment>
<keyword evidence="2 3" id="KW-0548">Nucleotidyltransferase</keyword>
<dbReference type="CDD" id="cd02516">
    <property type="entry name" value="CDP-ME_synthetase"/>
    <property type="match status" value="1"/>
</dbReference>
<evidence type="ECO:0000256" key="1">
    <source>
        <dbReference type="ARBA" id="ARBA00022679"/>
    </source>
</evidence>
<organism evidence="4 5">
    <name type="scientific">Actinokineospora guangxiensis</name>
    <dbReference type="NCBI Taxonomy" id="1490288"/>
    <lineage>
        <taxon>Bacteria</taxon>
        <taxon>Bacillati</taxon>
        <taxon>Actinomycetota</taxon>
        <taxon>Actinomycetes</taxon>
        <taxon>Pseudonocardiales</taxon>
        <taxon>Pseudonocardiaceae</taxon>
        <taxon>Actinokineospora</taxon>
    </lineage>
</organism>
<dbReference type="NCBIfam" id="TIGR00453">
    <property type="entry name" value="ispD"/>
    <property type="match status" value="1"/>
</dbReference>
<dbReference type="PANTHER" id="PTHR32125">
    <property type="entry name" value="2-C-METHYL-D-ERYTHRITOL 4-PHOSPHATE CYTIDYLYLTRANSFERASE, CHLOROPLASTIC"/>
    <property type="match status" value="1"/>
</dbReference>
<evidence type="ECO:0000313" key="4">
    <source>
        <dbReference type="EMBL" id="MFC5286878.1"/>
    </source>
</evidence>
<comment type="similarity">
    <text evidence="3">Belongs to the IspD/TarI cytidylyltransferase family. IspD subfamily.</text>
</comment>
<dbReference type="Pfam" id="PF01128">
    <property type="entry name" value="IspD"/>
    <property type="match status" value="1"/>
</dbReference>
<comment type="pathway">
    <text evidence="3">Isoprenoid biosynthesis; isopentenyl diphosphate biosynthesis via DXP pathway; isopentenyl diphosphate from 1-deoxy-D-xylulose 5-phosphate: step 2/6.</text>
</comment>
<feature type="site" description="Transition state stabilizer" evidence="3">
    <location>
        <position position="26"/>
    </location>
</feature>
<proteinExistence type="inferred from homology"/>
<dbReference type="RefSeq" id="WP_378245280.1">
    <property type="nucleotide sequence ID" value="NZ_JBHSKF010000003.1"/>
</dbReference>
<keyword evidence="3" id="KW-0414">Isoprene biosynthesis</keyword>
<dbReference type="SUPFAM" id="SSF53448">
    <property type="entry name" value="Nucleotide-diphospho-sugar transferases"/>
    <property type="match status" value="1"/>
</dbReference>
<name>A0ABW0EKM7_9PSEU</name>
<dbReference type="Gene3D" id="3.90.550.10">
    <property type="entry name" value="Spore Coat Polysaccharide Biosynthesis Protein SpsA, Chain A"/>
    <property type="match status" value="1"/>
</dbReference>
<comment type="catalytic activity">
    <reaction evidence="3">
        <text>2-C-methyl-D-erythritol 4-phosphate + CTP + H(+) = 4-CDP-2-C-methyl-D-erythritol + diphosphate</text>
        <dbReference type="Rhea" id="RHEA:13429"/>
        <dbReference type="ChEBI" id="CHEBI:15378"/>
        <dbReference type="ChEBI" id="CHEBI:33019"/>
        <dbReference type="ChEBI" id="CHEBI:37563"/>
        <dbReference type="ChEBI" id="CHEBI:57823"/>
        <dbReference type="ChEBI" id="CHEBI:58262"/>
        <dbReference type="EC" id="2.7.7.60"/>
    </reaction>
</comment>
<evidence type="ECO:0000256" key="3">
    <source>
        <dbReference type="HAMAP-Rule" id="MF_00108"/>
    </source>
</evidence>
<feature type="site" description="Transition state stabilizer" evidence="3">
    <location>
        <position position="19"/>
    </location>
</feature>
<dbReference type="PANTHER" id="PTHR32125:SF4">
    <property type="entry name" value="2-C-METHYL-D-ERYTHRITOL 4-PHOSPHATE CYTIDYLYLTRANSFERASE, CHLOROPLASTIC"/>
    <property type="match status" value="1"/>
</dbReference>
<keyword evidence="5" id="KW-1185">Reference proteome</keyword>
<dbReference type="EMBL" id="JBHSKF010000003">
    <property type="protein sequence ID" value="MFC5286878.1"/>
    <property type="molecule type" value="Genomic_DNA"/>
</dbReference>
<dbReference type="InterPro" id="IPR001228">
    <property type="entry name" value="IspD"/>
</dbReference>
<feature type="site" description="Positions MEP for the nucleophilic attack" evidence="3">
    <location>
        <position position="158"/>
    </location>
</feature>
<dbReference type="GO" id="GO:0050518">
    <property type="term" value="F:2-C-methyl-D-erythritol 4-phosphate cytidylyltransferase activity"/>
    <property type="evidence" value="ECO:0007669"/>
    <property type="project" value="UniProtKB-EC"/>
</dbReference>
<evidence type="ECO:0000313" key="5">
    <source>
        <dbReference type="Proteomes" id="UP001596157"/>
    </source>
</evidence>
<comment type="caution">
    <text evidence="4">The sequence shown here is derived from an EMBL/GenBank/DDBJ whole genome shotgun (WGS) entry which is preliminary data.</text>
</comment>
<dbReference type="InterPro" id="IPR029044">
    <property type="entry name" value="Nucleotide-diphossugar_trans"/>
</dbReference>
<feature type="site" description="Positions MEP for the nucleophilic attack" evidence="3">
    <location>
        <position position="210"/>
    </location>
</feature>